<dbReference type="InterPro" id="IPR029068">
    <property type="entry name" value="Glyas_Bleomycin-R_OHBP_Dase"/>
</dbReference>
<organism evidence="2 3">
    <name type="scientific">Sphaerisporangium album</name>
    <dbReference type="NCBI Taxonomy" id="509200"/>
    <lineage>
        <taxon>Bacteria</taxon>
        <taxon>Bacillati</taxon>
        <taxon>Actinomycetota</taxon>
        <taxon>Actinomycetes</taxon>
        <taxon>Streptosporangiales</taxon>
        <taxon>Streptosporangiaceae</taxon>
        <taxon>Sphaerisporangium</taxon>
    </lineage>
</organism>
<sequence>MSVNAVTHLNFRGDAREALEFYRSVFGGHVVMVTYKDAGNIQDPSEADQVMWGQVAADSGFRVMAYDVPSRMPWNQGENAFFVSLRGQTTEEVTAYWEKLSAGATVVQPLGPAQWAPLYGMLNDRFGVTWVVDVVSEYDAG</sequence>
<dbReference type="InterPro" id="IPR028973">
    <property type="entry name" value="PhnB-like"/>
</dbReference>
<comment type="caution">
    <text evidence="2">The sequence shown here is derived from an EMBL/GenBank/DDBJ whole genome shotgun (WGS) entry which is preliminary data.</text>
</comment>
<evidence type="ECO:0000313" key="2">
    <source>
        <dbReference type="EMBL" id="RCG26893.1"/>
    </source>
</evidence>
<keyword evidence="3" id="KW-1185">Reference proteome</keyword>
<gene>
    <name evidence="2" type="ORF">DQ384_28915</name>
</gene>
<reference evidence="2 3" key="1">
    <citation type="submission" date="2018-06" db="EMBL/GenBank/DDBJ databases">
        <title>Sphaerisporangium craniellae sp. nov., isolated from a marine sponge in the South China Sea.</title>
        <authorList>
            <person name="Li L."/>
        </authorList>
    </citation>
    <scope>NUCLEOTIDE SEQUENCE [LARGE SCALE GENOMIC DNA]</scope>
    <source>
        <strain evidence="2 3">CCTCC AA 208026</strain>
    </source>
</reference>
<evidence type="ECO:0000259" key="1">
    <source>
        <dbReference type="Pfam" id="PF00903"/>
    </source>
</evidence>
<feature type="domain" description="Glyoxalase/fosfomycin resistance/dioxygenase" evidence="1">
    <location>
        <begin position="11"/>
        <end position="131"/>
    </location>
</feature>
<evidence type="ECO:0000313" key="3">
    <source>
        <dbReference type="Proteomes" id="UP000253094"/>
    </source>
</evidence>
<dbReference type="Proteomes" id="UP000253094">
    <property type="component" value="Unassembled WGS sequence"/>
</dbReference>
<dbReference type="PANTHER" id="PTHR33990">
    <property type="entry name" value="PROTEIN YJDN-RELATED"/>
    <property type="match status" value="1"/>
</dbReference>
<dbReference type="Pfam" id="PF00903">
    <property type="entry name" value="Glyoxalase"/>
    <property type="match status" value="1"/>
</dbReference>
<dbReference type="SUPFAM" id="SSF54593">
    <property type="entry name" value="Glyoxalase/Bleomycin resistance protein/Dihydroxybiphenyl dioxygenase"/>
    <property type="match status" value="1"/>
</dbReference>
<name>A0A367F949_9ACTN</name>
<protein>
    <submittedName>
        <fullName evidence="2">VOC family protein</fullName>
    </submittedName>
</protein>
<dbReference type="RefSeq" id="WP_114032024.1">
    <property type="nucleotide sequence ID" value="NZ_QOIL01000018.1"/>
</dbReference>
<dbReference type="PANTHER" id="PTHR33990:SF1">
    <property type="entry name" value="PROTEIN YJDN"/>
    <property type="match status" value="1"/>
</dbReference>
<proteinExistence type="predicted"/>
<dbReference type="Gene3D" id="3.10.180.10">
    <property type="entry name" value="2,3-Dihydroxybiphenyl 1,2-Dioxygenase, domain 1"/>
    <property type="match status" value="1"/>
</dbReference>
<dbReference type="OrthoDB" id="9795306at2"/>
<dbReference type="CDD" id="cd06588">
    <property type="entry name" value="PhnB_like"/>
    <property type="match status" value="1"/>
</dbReference>
<accession>A0A367F949</accession>
<dbReference type="InterPro" id="IPR004360">
    <property type="entry name" value="Glyas_Fos-R_dOase_dom"/>
</dbReference>
<dbReference type="EMBL" id="QOIL01000018">
    <property type="protein sequence ID" value="RCG26893.1"/>
    <property type="molecule type" value="Genomic_DNA"/>
</dbReference>
<dbReference type="AlphaFoldDB" id="A0A367F949"/>